<dbReference type="GO" id="GO:0005840">
    <property type="term" value="C:ribosome"/>
    <property type="evidence" value="ECO:0007669"/>
    <property type="project" value="UniProtKB-KW"/>
</dbReference>
<dbReference type="Gene3D" id="1.20.5.1150">
    <property type="entry name" value="Ribosomal protein S8"/>
    <property type="match status" value="1"/>
</dbReference>
<dbReference type="HAMAP" id="MF_00358">
    <property type="entry name" value="Ribosomal_bS21"/>
    <property type="match status" value="1"/>
</dbReference>
<dbReference type="PANTHER" id="PTHR21109:SF22">
    <property type="entry name" value="SMALL RIBOSOMAL SUBUNIT PROTEIN BS21"/>
    <property type="match status" value="1"/>
</dbReference>
<dbReference type="Proteomes" id="UP001168167">
    <property type="component" value="Unassembled WGS sequence"/>
</dbReference>
<name>A0ABT7QKF6_9GAMM</name>
<gene>
    <name evidence="5 7" type="primary">rpsU</name>
    <name evidence="7" type="ORF">NQX30_02215</name>
</gene>
<evidence type="ECO:0000313" key="8">
    <source>
        <dbReference type="Proteomes" id="UP001168167"/>
    </source>
</evidence>
<evidence type="ECO:0000256" key="3">
    <source>
        <dbReference type="ARBA" id="ARBA00023274"/>
    </source>
</evidence>
<evidence type="ECO:0000256" key="1">
    <source>
        <dbReference type="ARBA" id="ARBA00006640"/>
    </source>
</evidence>
<protein>
    <recommendedName>
        <fullName evidence="4 5">Small ribosomal subunit protein bS21</fullName>
    </recommendedName>
</protein>
<evidence type="ECO:0000256" key="2">
    <source>
        <dbReference type="ARBA" id="ARBA00022980"/>
    </source>
</evidence>
<dbReference type="EMBL" id="JANQAO010000001">
    <property type="protein sequence ID" value="MDM5147192.1"/>
    <property type="molecule type" value="Genomic_DNA"/>
</dbReference>
<dbReference type="InterPro" id="IPR038380">
    <property type="entry name" value="Ribosomal_bS21_sf"/>
</dbReference>
<sequence>MPHVSISENESFEGGMRRFKRQVERSGLLTEMRMRMAFEKPTTRRKRLKIAAVKRLRRKLRMRSLPTRKY</sequence>
<evidence type="ECO:0000313" key="7">
    <source>
        <dbReference type="EMBL" id="MDM5147192.1"/>
    </source>
</evidence>
<comment type="similarity">
    <text evidence="1 5 6">Belongs to the bacterial ribosomal protein bS21 family.</text>
</comment>
<dbReference type="PRINTS" id="PR00976">
    <property type="entry name" value="RIBOSOMALS21"/>
</dbReference>
<dbReference type="Pfam" id="PF01165">
    <property type="entry name" value="Ribosomal_S21"/>
    <property type="match status" value="1"/>
</dbReference>
<accession>A0ABT7QKF6</accession>
<keyword evidence="8" id="KW-1185">Reference proteome</keyword>
<keyword evidence="3 5" id="KW-0687">Ribonucleoprotein</keyword>
<dbReference type="InterPro" id="IPR001911">
    <property type="entry name" value="Ribosomal_bS21"/>
</dbReference>
<evidence type="ECO:0000256" key="4">
    <source>
        <dbReference type="ARBA" id="ARBA00035135"/>
    </source>
</evidence>
<keyword evidence="2 5" id="KW-0689">Ribosomal protein</keyword>
<dbReference type="NCBIfam" id="TIGR00030">
    <property type="entry name" value="S21p"/>
    <property type="match status" value="1"/>
</dbReference>
<evidence type="ECO:0000256" key="5">
    <source>
        <dbReference type="HAMAP-Rule" id="MF_00358"/>
    </source>
</evidence>
<proteinExistence type="inferred from homology"/>
<reference evidence="7" key="2">
    <citation type="journal article" date="2023" name="Microbiome">
        <title>Synthase-selected sorting approach identifies a beta-lactone synthase in a nudibranch symbiotic bacterium.</title>
        <authorList>
            <person name="Dzunkova M."/>
            <person name="La Clair J.J."/>
            <person name="Tyml T."/>
            <person name="Doud D."/>
            <person name="Schulz F."/>
            <person name="Piquer-Esteban S."/>
            <person name="Porcel Sanchis D."/>
            <person name="Osborn A."/>
            <person name="Robinson D."/>
            <person name="Louie K.B."/>
            <person name="Bowen B.P."/>
            <person name="Bowers R.M."/>
            <person name="Lee J."/>
            <person name="Arnau V."/>
            <person name="Diaz-Villanueva W."/>
            <person name="Stepanauskas R."/>
            <person name="Gosliner T."/>
            <person name="Date S.V."/>
            <person name="Northen T.R."/>
            <person name="Cheng J.F."/>
            <person name="Burkart M.D."/>
            <person name="Woyke T."/>
        </authorList>
    </citation>
    <scope>NUCLEOTIDE SEQUENCE</scope>
    <source>
        <strain evidence="7">Df01</strain>
    </source>
</reference>
<evidence type="ECO:0000256" key="6">
    <source>
        <dbReference type="RuleBase" id="RU000667"/>
    </source>
</evidence>
<reference evidence="7" key="1">
    <citation type="submission" date="2022-08" db="EMBL/GenBank/DDBJ databases">
        <authorList>
            <person name="Dzunkova M."/>
            <person name="La Clair J."/>
            <person name="Tyml T."/>
            <person name="Doud D."/>
            <person name="Schulz F."/>
            <person name="Piquer S."/>
            <person name="Porcel Sanchis D."/>
            <person name="Osborn A."/>
            <person name="Robinson D."/>
            <person name="Louie K.B."/>
            <person name="Bowen B.P."/>
            <person name="Bowers R."/>
            <person name="Lee J."/>
            <person name="Arnau Llombart V."/>
            <person name="Diaz Villanueva W."/>
            <person name="Gosliner T."/>
            <person name="Northen T."/>
            <person name="Cheng J.-F."/>
            <person name="Burkart M.D."/>
            <person name="Woyke T."/>
        </authorList>
    </citation>
    <scope>NUCLEOTIDE SEQUENCE</scope>
    <source>
        <strain evidence="7">Df01</strain>
    </source>
</reference>
<comment type="caution">
    <text evidence="7">The sequence shown here is derived from an EMBL/GenBank/DDBJ whole genome shotgun (WGS) entry which is preliminary data.</text>
</comment>
<organism evidence="7 8">
    <name type="scientific">Candidatus Doriopsillibacter californiensis</name>
    <dbReference type="NCBI Taxonomy" id="2970740"/>
    <lineage>
        <taxon>Bacteria</taxon>
        <taxon>Pseudomonadati</taxon>
        <taxon>Pseudomonadota</taxon>
        <taxon>Gammaproteobacteria</taxon>
        <taxon>Candidatus Tethybacterales</taxon>
        <taxon>Candidatus Persebacteraceae</taxon>
        <taxon>Candidatus Doriopsillibacter</taxon>
    </lineage>
</organism>
<dbReference type="PANTHER" id="PTHR21109">
    <property type="entry name" value="MITOCHONDRIAL 28S RIBOSOMAL PROTEIN S21"/>
    <property type="match status" value="1"/>
</dbReference>